<dbReference type="Proteomes" id="UP000515971">
    <property type="component" value="Chromosome"/>
</dbReference>
<feature type="transmembrane region" description="Helical" evidence="1">
    <location>
        <begin position="198"/>
        <end position="217"/>
    </location>
</feature>
<dbReference type="AlphaFoldDB" id="A0A7G9SHF4"/>
<accession>A0A7G9SHF4</accession>
<feature type="transmembrane region" description="Helical" evidence="1">
    <location>
        <begin position="12"/>
        <end position="35"/>
    </location>
</feature>
<dbReference type="KEGG" id="slut:H9L13_11815"/>
<evidence type="ECO:0000313" key="2">
    <source>
        <dbReference type="EMBL" id="QNN67279.1"/>
    </source>
</evidence>
<dbReference type="PANTHER" id="PTHR34219">
    <property type="entry name" value="IRON-REGULATED INNER MEMBRANE PROTEIN-RELATED"/>
    <property type="match status" value="1"/>
</dbReference>
<dbReference type="Pfam" id="PF03929">
    <property type="entry name" value="PepSY_TM"/>
    <property type="match status" value="1"/>
</dbReference>
<dbReference type="RefSeq" id="WP_187537868.1">
    <property type="nucleotide sequence ID" value="NZ_BAABJT010000001.1"/>
</dbReference>
<keyword evidence="3" id="KW-1185">Reference proteome</keyword>
<sequence length="232" mass="25906">MGAVRSRLRRWHIWLGWIVGIPFLVWTVSGLIMVWKPIEEVRGTHLLADPKPMRMTGLAVPPVVAGLPIAALKLEPRAAGPRWVLGLPDGTTRLADPQSGALLPPLSAADAVREVGARYTGEAKVAAVTRIDPARPPVDFRRDMAAWQVRMDDGTHFYVDPGSGEVVARRTAWWRFYDFMWGLHIMDPQTREDTHNPWVIGFGIVSLVTTLLALIMLPMTIRRRRKAARNAA</sequence>
<organism evidence="2 3">
    <name type="scientific">Sphingomonas lutea</name>
    <dbReference type="NCBI Taxonomy" id="1045317"/>
    <lineage>
        <taxon>Bacteria</taxon>
        <taxon>Pseudomonadati</taxon>
        <taxon>Pseudomonadota</taxon>
        <taxon>Alphaproteobacteria</taxon>
        <taxon>Sphingomonadales</taxon>
        <taxon>Sphingomonadaceae</taxon>
        <taxon>Sphingomonas</taxon>
    </lineage>
</organism>
<keyword evidence="1" id="KW-0472">Membrane</keyword>
<dbReference type="InterPro" id="IPR005625">
    <property type="entry name" value="PepSY-ass_TM"/>
</dbReference>
<gene>
    <name evidence="2" type="ORF">H9L13_11815</name>
</gene>
<keyword evidence="1" id="KW-1133">Transmembrane helix</keyword>
<keyword evidence="1" id="KW-0812">Transmembrane</keyword>
<protein>
    <submittedName>
        <fullName evidence="2">PepSY domain-containing protein</fullName>
    </submittedName>
</protein>
<dbReference type="EMBL" id="CP060718">
    <property type="protein sequence ID" value="QNN67279.1"/>
    <property type="molecule type" value="Genomic_DNA"/>
</dbReference>
<evidence type="ECO:0000313" key="3">
    <source>
        <dbReference type="Proteomes" id="UP000515971"/>
    </source>
</evidence>
<evidence type="ECO:0000256" key="1">
    <source>
        <dbReference type="SAM" id="Phobius"/>
    </source>
</evidence>
<reference evidence="2 3" key="1">
    <citation type="submission" date="2020-08" db="EMBL/GenBank/DDBJ databases">
        <title>Genome sequence of Sphingomonas lutea KCTC 23642T.</title>
        <authorList>
            <person name="Hyun D.-W."/>
            <person name="Bae J.-W."/>
        </authorList>
    </citation>
    <scope>NUCLEOTIDE SEQUENCE [LARGE SCALE GENOMIC DNA]</scope>
    <source>
        <strain evidence="2 3">KCTC 23642</strain>
    </source>
</reference>
<proteinExistence type="predicted"/>
<name>A0A7G9SHF4_9SPHN</name>